<dbReference type="RefSeq" id="WP_102995012.1">
    <property type="nucleotide sequence ID" value="NZ_CP025938.1"/>
</dbReference>
<keyword evidence="2" id="KW-0812">Transmembrane</keyword>
<keyword evidence="2" id="KW-0472">Membrane</keyword>
<sequence length="189" mass="20745">MIRIVKEENTQALNQQSKAALSLIGVAVAKNPKPYKMLLDRYGIQVPTSDKISLANGLVEGLALQSKAFNRELTELLSNMVESETAYNPDEDEYHYVQAIAGAIAGISGAVGSIVGGKNKQKMAKEEARREMLNNMLAMKAQEQQAAAEERKLAGKKSLYIIIGVLGILGIISFFYFRQRKNLINTNPS</sequence>
<dbReference type="OrthoDB" id="1445071at2"/>
<evidence type="ECO:0000313" key="4">
    <source>
        <dbReference type="Proteomes" id="UP000236592"/>
    </source>
</evidence>
<protein>
    <submittedName>
        <fullName evidence="3">Uncharacterized protein</fullName>
    </submittedName>
</protein>
<evidence type="ECO:0000256" key="1">
    <source>
        <dbReference type="SAM" id="Coils"/>
    </source>
</evidence>
<dbReference type="KEGG" id="taj:C1A40_05450"/>
<accession>A0A2I7SGE9</accession>
<name>A0A2I7SGE9_9FLAO</name>
<dbReference type="AlphaFoldDB" id="A0A2I7SGE9"/>
<evidence type="ECO:0000313" key="3">
    <source>
        <dbReference type="EMBL" id="AUS04950.1"/>
    </source>
</evidence>
<feature type="coiled-coil region" evidence="1">
    <location>
        <begin position="123"/>
        <end position="159"/>
    </location>
</feature>
<feature type="transmembrane region" description="Helical" evidence="2">
    <location>
        <begin position="159"/>
        <end position="177"/>
    </location>
</feature>
<dbReference type="EMBL" id="CP025938">
    <property type="protein sequence ID" value="AUS04950.1"/>
    <property type="molecule type" value="Genomic_DNA"/>
</dbReference>
<gene>
    <name evidence="3" type="ORF">C1A40_05450</name>
</gene>
<evidence type="ECO:0000256" key="2">
    <source>
        <dbReference type="SAM" id="Phobius"/>
    </source>
</evidence>
<dbReference type="Proteomes" id="UP000236592">
    <property type="component" value="Chromosome"/>
</dbReference>
<reference evidence="4" key="1">
    <citation type="submission" date="2018-01" db="EMBL/GenBank/DDBJ databases">
        <title>Complete genome of Tamlana sp. UJ94.</title>
        <authorList>
            <person name="Jung J."/>
            <person name="Chung D."/>
            <person name="Bae S.S."/>
            <person name="Baek K."/>
        </authorList>
    </citation>
    <scope>NUCLEOTIDE SEQUENCE [LARGE SCALE GENOMIC DNA]</scope>
    <source>
        <strain evidence="4">UJ94</strain>
    </source>
</reference>
<keyword evidence="1" id="KW-0175">Coiled coil</keyword>
<feature type="transmembrane region" description="Helical" evidence="2">
    <location>
        <begin position="96"/>
        <end position="115"/>
    </location>
</feature>
<keyword evidence="4" id="KW-1185">Reference proteome</keyword>
<keyword evidence="2" id="KW-1133">Transmembrane helix</keyword>
<proteinExistence type="predicted"/>
<organism evidence="3 4">
    <name type="scientific">Pseudotamlana carrageenivorans</name>
    <dbReference type="NCBI Taxonomy" id="2069432"/>
    <lineage>
        <taxon>Bacteria</taxon>
        <taxon>Pseudomonadati</taxon>
        <taxon>Bacteroidota</taxon>
        <taxon>Flavobacteriia</taxon>
        <taxon>Flavobacteriales</taxon>
        <taxon>Flavobacteriaceae</taxon>
        <taxon>Pseudotamlana</taxon>
    </lineage>
</organism>